<feature type="region of interest" description="Disordered" evidence="1">
    <location>
        <begin position="53"/>
        <end position="95"/>
    </location>
</feature>
<dbReference type="InterPro" id="IPR000198">
    <property type="entry name" value="RhoGAP_dom"/>
</dbReference>
<feature type="domain" description="Rho-GAP" evidence="3">
    <location>
        <begin position="291"/>
        <end position="478"/>
    </location>
</feature>
<dbReference type="FunCoup" id="F2UDH7">
    <property type="interactions" value="1409"/>
</dbReference>
<evidence type="ECO:0000256" key="1">
    <source>
        <dbReference type="SAM" id="MobiDB-lite"/>
    </source>
</evidence>
<dbReference type="GeneID" id="16073502"/>
<dbReference type="InterPro" id="IPR036865">
    <property type="entry name" value="CRAL-TRIO_dom_sf"/>
</dbReference>
<keyword evidence="5" id="KW-1185">Reference proteome</keyword>
<dbReference type="InterPro" id="IPR008936">
    <property type="entry name" value="Rho_GTPase_activation_prot"/>
</dbReference>
<dbReference type="RefSeq" id="XP_004992929.1">
    <property type="nucleotide sequence ID" value="XM_004992872.1"/>
</dbReference>
<dbReference type="SUPFAM" id="SSF48350">
    <property type="entry name" value="GTPase activation domain, GAP"/>
    <property type="match status" value="1"/>
</dbReference>
<dbReference type="OrthoDB" id="19923at2759"/>
<evidence type="ECO:0000313" key="4">
    <source>
        <dbReference type="EMBL" id="EGD74672.1"/>
    </source>
</evidence>
<dbReference type="GO" id="GO:2001136">
    <property type="term" value="P:negative regulation of endocytic recycling"/>
    <property type="evidence" value="ECO:0007669"/>
    <property type="project" value="TreeGrafter"/>
</dbReference>
<evidence type="ECO:0000259" key="3">
    <source>
        <dbReference type="PROSITE" id="PS50238"/>
    </source>
</evidence>
<dbReference type="GO" id="GO:0005737">
    <property type="term" value="C:cytoplasm"/>
    <property type="evidence" value="ECO:0007669"/>
    <property type="project" value="TreeGrafter"/>
</dbReference>
<name>F2UDH7_SALR5</name>
<dbReference type="PROSITE" id="PS50191">
    <property type="entry name" value="CRAL_TRIO"/>
    <property type="match status" value="1"/>
</dbReference>
<feature type="compositionally biased region" description="Low complexity" evidence="1">
    <location>
        <begin position="66"/>
        <end position="83"/>
    </location>
</feature>
<dbReference type="PANTHER" id="PTHR45808:SF2">
    <property type="entry name" value="RHO GTPASE-ACTIVATING PROTEIN 68F"/>
    <property type="match status" value="1"/>
</dbReference>
<dbReference type="PANTHER" id="PTHR45808">
    <property type="entry name" value="RHO GTPASE-ACTIVATING PROTEIN 68F"/>
    <property type="match status" value="1"/>
</dbReference>
<dbReference type="GO" id="GO:0005096">
    <property type="term" value="F:GTPase activator activity"/>
    <property type="evidence" value="ECO:0007669"/>
    <property type="project" value="TreeGrafter"/>
</dbReference>
<protein>
    <recommendedName>
        <fullName evidence="6">Rho-GAP domain-containing protein</fullName>
    </recommendedName>
</protein>
<dbReference type="InParanoid" id="F2UDH7"/>
<evidence type="ECO:0008006" key="6">
    <source>
        <dbReference type="Google" id="ProtNLM"/>
    </source>
</evidence>
<dbReference type="SUPFAM" id="SSF52087">
    <property type="entry name" value="CRAL/TRIO domain"/>
    <property type="match status" value="1"/>
</dbReference>
<dbReference type="OMA" id="SHNPDCD"/>
<feature type="compositionally biased region" description="Polar residues" evidence="1">
    <location>
        <begin position="274"/>
        <end position="283"/>
    </location>
</feature>
<dbReference type="EMBL" id="GL832969">
    <property type="protein sequence ID" value="EGD74672.1"/>
    <property type="molecule type" value="Genomic_DNA"/>
</dbReference>
<dbReference type="STRING" id="946362.F2UDH7"/>
<dbReference type="AlphaFoldDB" id="F2UDH7"/>
<dbReference type="SMART" id="SM00516">
    <property type="entry name" value="SEC14"/>
    <property type="match status" value="1"/>
</dbReference>
<gene>
    <name evidence="4" type="ORF">PTSG_06036</name>
</gene>
<dbReference type="CDD" id="cd00170">
    <property type="entry name" value="SEC14"/>
    <property type="match status" value="1"/>
</dbReference>
<organism evidence="5">
    <name type="scientific">Salpingoeca rosetta (strain ATCC 50818 / BSB-021)</name>
    <dbReference type="NCBI Taxonomy" id="946362"/>
    <lineage>
        <taxon>Eukaryota</taxon>
        <taxon>Choanoflagellata</taxon>
        <taxon>Craspedida</taxon>
        <taxon>Salpingoecidae</taxon>
        <taxon>Salpingoeca</taxon>
    </lineage>
</organism>
<reference evidence="4" key="1">
    <citation type="submission" date="2009-08" db="EMBL/GenBank/DDBJ databases">
        <title>Annotation of Salpingoeca rosetta.</title>
        <authorList>
            <consortium name="The Broad Institute Genome Sequencing Platform"/>
            <person name="Russ C."/>
            <person name="Cuomo C."/>
            <person name="Burger G."/>
            <person name="Gray M.W."/>
            <person name="Holland P.W.H."/>
            <person name="King N."/>
            <person name="Lang F.B.F."/>
            <person name="Roger A.J."/>
            <person name="Ruiz-Trillo I."/>
            <person name="Young S.K."/>
            <person name="Zeng Q."/>
            <person name="Gargeya S."/>
            <person name="Alvarado L."/>
            <person name="Berlin A."/>
            <person name="Chapman S.B."/>
            <person name="Chen Z."/>
            <person name="Freedman E."/>
            <person name="Gellesch M."/>
            <person name="Goldberg J."/>
            <person name="Griggs A."/>
            <person name="Gujja S."/>
            <person name="Heilman E."/>
            <person name="Heiman D."/>
            <person name="Howarth C."/>
            <person name="Mehta T."/>
            <person name="Neiman D."/>
            <person name="Pearson M."/>
            <person name="Roberts A."/>
            <person name="Saif S."/>
            <person name="Shea T."/>
            <person name="Shenoy N."/>
            <person name="Sisk P."/>
            <person name="Stolte C."/>
            <person name="Sykes S."/>
            <person name="White J."/>
            <person name="Yandava C."/>
            <person name="Haas B."/>
            <person name="Nusbaum C."/>
            <person name="Birren B."/>
        </authorList>
    </citation>
    <scope>NUCLEOTIDE SEQUENCE [LARGE SCALE GENOMIC DNA]</scope>
    <source>
        <strain evidence="4">ATCC 50818</strain>
    </source>
</reference>
<feature type="domain" description="CRAL-TRIO" evidence="2">
    <location>
        <begin position="89"/>
        <end position="267"/>
    </location>
</feature>
<dbReference type="SMART" id="SM00324">
    <property type="entry name" value="RhoGAP"/>
    <property type="match status" value="1"/>
</dbReference>
<feature type="region of interest" description="Disordered" evidence="1">
    <location>
        <begin position="261"/>
        <end position="284"/>
    </location>
</feature>
<sequence length="494" mass="54866">MPLLLSRFFLGSRQHGAAPKAARAPRSAPTIRAIAMTTSTGRPVAMLRVSLRSEKKVPPPRPAPPQAASTAAKATPATTADQQQQHEEEEEDFSDIESLGVLSTAGVDRQSRPVFVFYACKLPPRADNLHDKMLRYMVKTMDAIVENDYSIIYFHHGLSRDVSGNLRGCGYRVGWTTVVVSTKPSLNWLRKVYFSFDRKYKKNLKALYVVHATMFVRTVMTILRPFISKKFGRKITFIHELSALESHVHIDQLHIPDVVKEHDEKQRRSKRTRTVSGAQTAGSTGPRVFGESLDCITAMDEDSGLPAVIAAAINHLRLHGMDVEGIFRRSANANTIKELKQQANEGAAIDFSAHADIHIPAVIVKTFLRDLPEPLLTHDKFAQVLAISGMEDSAEKLQQTKDIFHTLPPRNLALARCLFLFFKDIAERSEENKMTASNLAIVIGPNLLWSRDMAANLATMGQINVFTQYAIENARRIFPDDASADEATADAPSS</sequence>
<dbReference type="Gene3D" id="3.40.525.10">
    <property type="entry name" value="CRAL-TRIO lipid binding domain"/>
    <property type="match status" value="1"/>
</dbReference>
<evidence type="ECO:0000313" key="5">
    <source>
        <dbReference type="Proteomes" id="UP000007799"/>
    </source>
</evidence>
<dbReference type="eggNOG" id="KOG4406">
    <property type="taxonomic scope" value="Eukaryota"/>
</dbReference>
<proteinExistence type="predicted"/>
<dbReference type="Pfam" id="PF00620">
    <property type="entry name" value="RhoGAP"/>
    <property type="match status" value="1"/>
</dbReference>
<accession>F2UDH7</accession>
<evidence type="ECO:0000259" key="2">
    <source>
        <dbReference type="PROSITE" id="PS50191"/>
    </source>
</evidence>
<dbReference type="GO" id="GO:0007264">
    <property type="term" value="P:small GTPase-mediated signal transduction"/>
    <property type="evidence" value="ECO:0007669"/>
    <property type="project" value="TreeGrafter"/>
</dbReference>
<dbReference type="Gene3D" id="1.10.555.10">
    <property type="entry name" value="Rho GTPase activation protein"/>
    <property type="match status" value="1"/>
</dbReference>
<dbReference type="Pfam" id="PF13716">
    <property type="entry name" value="CRAL_TRIO_2"/>
    <property type="match status" value="1"/>
</dbReference>
<dbReference type="PROSITE" id="PS50238">
    <property type="entry name" value="RHOGAP"/>
    <property type="match status" value="1"/>
</dbReference>
<dbReference type="KEGG" id="sre:PTSG_06036"/>
<dbReference type="InterPro" id="IPR001251">
    <property type="entry name" value="CRAL-TRIO_dom"/>
</dbReference>
<dbReference type="Proteomes" id="UP000007799">
    <property type="component" value="Unassembled WGS sequence"/>
</dbReference>